<keyword evidence="5 8" id="KW-1133">Transmembrane helix</keyword>
<comment type="subcellular location">
    <subcellularLocation>
        <location evidence="1">Cell membrane</location>
        <topology evidence="1">Multi-pass membrane protein</topology>
    </subcellularLocation>
</comment>
<feature type="transmembrane region" description="Helical" evidence="8">
    <location>
        <begin position="49"/>
        <end position="72"/>
    </location>
</feature>
<dbReference type="GO" id="GO:0005886">
    <property type="term" value="C:plasma membrane"/>
    <property type="evidence" value="ECO:0007669"/>
    <property type="project" value="UniProtKB-SubCell"/>
</dbReference>
<feature type="region of interest" description="Disordered" evidence="7">
    <location>
        <begin position="363"/>
        <end position="383"/>
    </location>
</feature>
<protein>
    <submittedName>
        <fullName evidence="9">Uncharacterized protein</fullName>
    </submittedName>
</protein>
<organism evidence="9">
    <name type="scientific">marine sediment metagenome</name>
    <dbReference type="NCBI Taxonomy" id="412755"/>
    <lineage>
        <taxon>unclassified sequences</taxon>
        <taxon>metagenomes</taxon>
        <taxon>ecological metagenomes</taxon>
    </lineage>
</organism>
<evidence type="ECO:0000256" key="1">
    <source>
        <dbReference type="ARBA" id="ARBA00004651"/>
    </source>
</evidence>
<evidence type="ECO:0000256" key="2">
    <source>
        <dbReference type="ARBA" id="ARBA00022475"/>
    </source>
</evidence>
<feature type="transmembrane region" description="Helical" evidence="8">
    <location>
        <begin position="127"/>
        <end position="146"/>
    </location>
</feature>
<accession>A0A0F9X4E6</accession>
<evidence type="ECO:0000256" key="6">
    <source>
        <dbReference type="ARBA" id="ARBA00023136"/>
    </source>
</evidence>
<feature type="transmembrane region" description="Helical" evidence="8">
    <location>
        <begin position="92"/>
        <end position="115"/>
    </location>
</feature>
<feature type="transmembrane region" description="Helical" evidence="8">
    <location>
        <begin position="201"/>
        <end position="219"/>
    </location>
</feature>
<feature type="transmembrane region" description="Helical" evidence="8">
    <location>
        <begin position="258"/>
        <end position="281"/>
    </location>
</feature>
<keyword evidence="4 8" id="KW-0812">Transmembrane</keyword>
<feature type="transmembrane region" description="Helical" evidence="8">
    <location>
        <begin position="310"/>
        <end position="329"/>
    </location>
</feature>
<dbReference type="GO" id="GO:0016780">
    <property type="term" value="F:phosphotransferase activity, for other substituted phosphate groups"/>
    <property type="evidence" value="ECO:0007669"/>
    <property type="project" value="InterPro"/>
</dbReference>
<feature type="transmembrane region" description="Helical" evidence="8">
    <location>
        <begin position="152"/>
        <end position="171"/>
    </location>
</feature>
<proteinExistence type="predicted"/>
<sequence>MLIVSAAIAVAAGLILSAGLTPLSQRLARRVGMLDAPTSRKNHAAPTPLLGGGPILLAVLAPISAALAFAAATAHDPPGWLPTELAVHLPGILARTPMVIGIGAGAVALHILGLIDDRRGLPVWVKLLGQFIVAAGVVVFADVRVLTIAGPAVSIAATVVWLVVITNAFNFLDNMDGLSVGTAAICAAALLAAAAQMGQLFVATWLCVLLGALLGYLPFNFPPARTFMGDAGSLVIGYLLGVLACLTTYVAPGASLSLAAMLVPMVLMAVPLYDMVSVIVLRVQDGRSVFVGDRRHFSHRLVRRGMTPRSAVLTIYLCTVGTAIGASLLPHTDTIGAVLVAGQTVLILSIIALLEWGGSSAGAAADGNGPCRRDHDTSHAHAD</sequence>
<dbReference type="GO" id="GO:0009103">
    <property type="term" value="P:lipopolysaccharide biosynthetic process"/>
    <property type="evidence" value="ECO:0007669"/>
    <property type="project" value="TreeGrafter"/>
</dbReference>
<keyword evidence="3" id="KW-0808">Transferase</keyword>
<comment type="caution">
    <text evidence="9">The sequence shown here is derived from an EMBL/GenBank/DDBJ whole genome shotgun (WGS) entry which is preliminary data.</text>
</comment>
<dbReference type="GO" id="GO:0071555">
    <property type="term" value="P:cell wall organization"/>
    <property type="evidence" value="ECO:0007669"/>
    <property type="project" value="TreeGrafter"/>
</dbReference>
<feature type="transmembrane region" description="Helical" evidence="8">
    <location>
        <begin position="335"/>
        <end position="354"/>
    </location>
</feature>
<dbReference type="InterPro" id="IPR000715">
    <property type="entry name" value="Glycosyl_transferase_4"/>
</dbReference>
<dbReference type="Pfam" id="PF00953">
    <property type="entry name" value="Glycos_transf_4"/>
    <property type="match status" value="1"/>
</dbReference>
<evidence type="ECO:0000256" key="8">
    <source>
        <dbReference type="SAM" id="Phobius"/>
    </source>
</evidence>
<feature type="transmembrane region" description="Helical" evidence="8">
    <location>
        <begin position="178"/>
        <end position="195"/>
    </location>
</feature>
<reference evidence="9" key="1">
    <citation type="journal article" date="2015" name="Nature">
        <title>Complex archaea that bridge the gap between prokaryotes and eukaryotes.</title>
        <authorList>
            <person name="Spang A."/>
            <person name="Saw J.H."/>
            <person name="Jorgensen S.L."/>
            <person name="Zaremba-Niedzwiedzka K."/>
            <person name="Martijn J."/>
            <person name="Lind A.E."/>
            <person name="van Eijk R."/>
            <person name="Schleper C."/>
            <person name="Guy L."/>
            <person name="Ettema T.J."/>
        </authorList>
    </citation>
    <scope>NUCLEOTIDE SEQUENCE</scope>
</reference>
<name>A0A0F9X4E6_9ZZZZ</name>
<feature type="compositionally biased region" description="Basic and acidic residues" evidence="7">
    <location>
        <begin position="371"/>
        <end position="383"/>
    </location>
</feature>
<evidence type="ECO:0000256" key="7">
    <source>
        <dbReference type="SAM" id="MobiDB-lite"/>
    </source>
</evidence>
<keyword evidence="6 8" id="KW-0472">Membrane</keyword>
<feature type="transmembrane region" description="Helical" evidence="8">
    <location>
        <begin position="231"/>
        <end position="252"/>
    </location>
</feature>
<dbReference type="PANTHER" id="PTHR22926:SF3">
    <property type="entry name" value="UNDECAPRENYL-PHOSPHATE ALPHA-N-ACETYLGLUCOSAMINYL 1-PHOSPHATE TRANSFERASE"/>
    <property type="match status" value="1"/>
</dbReference>
<evidence type="ECO:0000256" key="5">
    <source>
        <dbReference type="ARBA" id="ARBA00022989"/>
    </source>
</evidence>
<feature type="transmembrane region" description="Helical" evidence="8">
    <location>
        <begin position="6"/>
        <end position="28"/>
    </location>
</feature>
<dbReference type="AlphaFoldDB" id="A0A0F9X4E6"/>
<evidence type="ECO:0000256" key="3">
    <source>
        <dbReference type="ARBA" id="ARBA00022679"/>
    </source>
</evidence>
<evidence type="ECO:0000256" key="4">
    <source>
        <dbReference type="ARBA" id="ARBA00022692"/>
    </source>
</evidence>
<gene>
    <name evidence="9" type="ORF">LCGC14_0269420</name>
</gene>
<dbReference type="GO" id="GO:0044038">
    <property type="term" value="P:cell wall macromolecule biosynthetic process"/>
    <property type="evidence" value="ECO:0007669"/>
    <property type="project" value="TreeGrafter"/>
</dbReference>
<dbReference type="CDD" id="cd06853">
    <property type="entry name" value="GT_WecA_like"/>
    <property type="match status" value="1"/>
</dbReference>
<keyword evidence="2" id="KW-1003">Cell membrane</keyword>
<evidence type="ECO:0000313" key="9">
    <source>
        <dbReference type="EMBL" id="KKN86388.1"/>
    </source>
</evidence>
<dbReference type="EMBL" id="LAZR01000148">
    <property type="protein sequence ID" value="KKN86388.1"/>
    <property type="molecule type" value="Genomic_DNA"/>
</dbReference>
<dbReference type="PANTHER" id="PTHR22926">
    <property type="entry name" value="PHOSPHO-N-ACETYLMURAMOYL-PENTAPEPTIDE-TRANSFERASE"/>
    <property type="match status" value="1"/>
</dbReference>